<reference evidence="1 2" key="1">
    <citation type="submission" date="2008-10" db="EMBL/GenBank/DDBJ databases">
        <title>Draft genome sequence of Desulvovibrio piger (ATCC 29098).</title>
        <authorList>
            <person name="Sudarsanam P."/>
            <person name="Ley R."/>
            <person name="Guruge J."/>
            <person name="Turnbaugh P.J."/>
            <person name="Mahowald M."/>
            <person name="Liep D."/>
            <person name="Gordon J."/>
        </authorList>
    </citation>
    <scope>NUCLEOTIDE SEQUENCE [LARGE SCALE GENOMIC DNA]</scope>
    <source>
        <strain evidence="1 2">ATCC 29098</strain>
    </source>
</reference>
<dbReference type="Gene3D" id="1.10.520.40">
    <property type="entry name" value="CRISPR-associated protein Cse2"/>
    <property type="match status" value="1"/>
</dbReference>
<sequence>MSALMEFLLRNADNKRVMATLRCGLVESTEMRAWPLLAHLDGIGSSQRARAVRTVAGLFALHPRDCSSGNMGTVCRQLCGSDETPWASGLGADDSPGPMGRRFLYLLNADREEICGRVCRLVRYAGSRDIPVNYTALEKDLSEWPRAREAWAAAFWAPVADETAENGGEAS</sequence>
<proteinExistence type="predicted"/>
<gene>
    <name evidence="1" type="primary">casB</name>
    <name evidence="1" type="ORF">DESPIG_00184</name>
</gene>
<dbReference type="NCBIfam" id="TIGR02548">
    <property type="entry name" value="casB_cse2"/>
    <property type="match status" value="1"/>
</dbReference>
<organism evidence="1 2">
    <name type="scientific">Desulfovibrio piger ATCC 29098</name>
    <dbReference type="NCBI Taxonomy" id="411464"/>
    <lineage>
        <taxon>Bacteria</taxon>
        <taxon>Pseudomonadati</taxon>
        <taxon>Thermodesulfobacteriota</taxon>
        <taxon>Desulfovibrionia</taxon>
        <taxon>Desulfovibrionales</taxon>
        <taxon>Desulfovibrionaceae</taxon>
        <taxon>Desulfovibrio</taxon>
    </lineage>
</organism>
<evidence type="ECO:0000313" key="1">
    <source>
        <dbReference type="EMBL" id="EEB34861.1"/>
    </source>
</evidence>
<dbReference type="AlphaFoldDB" id="B6WQ60"/>
<reference evidence="1 2" key="2">
    <citation type="submission" date="2008-10" db="EMBL/GenBank/DDBJ databases">
        <authorList>
            <person name="Fulton L."/>
            <person name="Clifton S."/>
            <person name="Fulton B."/>
            <person name="Xu J."/>
            <person name="Minx P."/>
            <person name="Pepin K.H."/>
            <person name="Johnson M."/>
            <person name="Bhonagiri V."/>
            <person name="Nash W.E."/>
            <person name="Mardis E.R."/>
            <person name="Wilson R.K."/>
        </authorList>
    </citation>
    <scope>NUCLEOTIDE SEQUENCE [LARGE SCALE GENOMIC DNA]</scope>
    <source>
        <strain evidence="1 2">ATCC 29098</strain>
    </source>
</reference>
<comment type="caution">
    <text evidence="1">The sequence shown here is derived from an EMBL/GenBank/DDBJ whole genome shotgun (WGS) entry which is preliminary data.</text>
</comment>
<dbReference type="eggNOG" id="ENOG5030J14">
    <property type="taxonomic scope" value="Bacteria"/>
</dbReference>
<dbReference type="OrthoDB" id="5396167at2"/>
<dbReference type="Pfam" id="PF09485">
    <property type="entry name" value="CRISPR_Cse2"/>
    <property type="match status" value="1"/>
</dbReference>
<name>B6WQ60_9BACT</name>
<dbReference type="InterPro" id="IPR013382">
    <property type="entry name" value="CRISPR-assoc_prot_Cse2"/>
</dbReference>
<accession>B6WQ60</accession>
<protein>
    <submittedName>
        <fullName evidence="1">CRISPR system CASCADE complex protein CasB</fullName>
    </submittedName>
</protein>
<dbReference type="RefSeq" id="WP_006003780.1">
    <property type="nucleotide sequence ID" value="NZ_DS996351.1"/>
</dbReference>
<dbReference type="EMBL" id="ABXU01000009">
    <property type="protein sequence ID" value="EEB34861.1"/>
    <property type="molecule type" value="Genomic_DNA"/>
</dbReference>
<dbReference type="InterPro" id="IPR038287">
    <property type="entry name" value="Cse2_sf"/>
</dbReference>
<dbReference type="HOGENOM" id="CLU_1633038_0_0_7"/>
<dbReference type="Proteomes" id="UP000003676">
    <property type="component" value="Unassembled WGS sequence"/>
</dbReference>
<evidence type="ECO:0000313" key="2">
    <source>
        <dbReference type="Proteomes" id="UP000003676"/>
    </source>
</evidence>